<keyword evidence="1" id="KW-1133">Transmembrane helix</keyword>
<evidence type="ECO:0000313" key="3">
    <source>
        <dbReference type="Proteomes" id="UP001163823"/>
    </source>
</evidence>
<protein>
    <submittedName>
        <fullName evidence="2">Uncharacterized protein</fullName>
    </submittedName>
</protein>
<name>A0AAD7L399_QUISA</name>
<dbReference type="EMBL" id="JARAOO010000011">
    <property type="protein sequence ID" value="KAJ7950567.1"/>
    <property type="molecule type" value="Genomic_DNA"/>
</dbReference>
<dbReference type="AlphaFoldDB" id="A0AAD7L399"/>
<reference evidence="2" key="1">
    <citation type="journal article" date="2023" name="Science">
        <title>Elucidation of the pathway for biosynthesis of saponin adjuvants from the soapbark tree.</title>
        <authorList>
            <person name="Reed J."/>
            <person name="Orme A."/>
            <person name="El-Demerdash A."/>
            <person name="Owen C."/>
            <person name="Martin L.B.B."/>
            <person name="Misra R.C."/>
            <person name="Kikuchi S."/>
            <person name="Rejzek M."/>
            <person name="Martin A.C."/>
            <person name="Harkess A."/>
            <person name="Leebens-Mack J."/>
            <person name="Louveau T."/>
            <person name="Stephenson M.J."/>
            <person name="Osbourn A."/>
        </authorList>
    </citation>
    <scope>NUCLEOTIDE SEQUENCE</scope>
    <source>
        <strain evidence="2">S10</strain>
    </source>
</reference>
<sequence>MRSPSSTMLPFLCYAVVTKKGVSIFSPVFALVLAVYLLLVEAEAWRDLTGGQRIALMLSCFNSCSSCPSPVALVLVEIAHPSLALNRLLHVIAKGNSSYTNRISVHIMEEF</sequence>
<evidence type="ECO:0000256" key="1">
    <source>
        <dbReference type="SAM" id="Phobius"/>
    </source>
</evidence>
<keyword evidence="1" id="KW-0812">Transmembrane</keyword>
<organism evidence="2 3">
    <name type="scientific">Quillaja saponaria</name>
    <name type="common">Soap bark tree</name>
    <dbReference type="NCBI Taxonomy" id="32244"/>
    <lineage>
        <taxon>Eukaryota</taxon>
        <taxon>Viridiplantae</taxon>
        <taxon>Streptophyta</taxon>
        <taxon>Embryophyta</taxon>
        <taxon>Tracheophyta</taxon>
        <taxon>Spermatophyta</taxon>
        <taxon>Magnoliopsida</taxon>
        <taxon>eudicotyledons</taxon>
        <taxon>Gunneridae</taxon>
        <taxon>Pentapetalae</taxon>
        <taxon>rosids</taxon>
        <taxon>fabids</taxon>
        <taxon>Fabales</taxon>
        <taxon>Quillajaceae</taxon>
        <taxon>Quillaja</taxon>
    </lineage>
</organism>
<gene>
    <name evidence="2" type="ORF">O6P43_026745</name>
</gene>
<proteinExistence type="predicted"/>
<keyword evidence="3" id="KW-1185">Reference proteome</keyword>
<dbReference type="Proteomes" id="UP001163823">
    <property type="component" value="Chromosome 11"/>
</dbReference>
<keyword evidence="1" id="KW-0472">Membrane</keyword>
<comment type="caution">
    <text evidence="2">The sequence shown here is derived from an EMBL/GenBank/DDBJ whole genome shotgun (WGS) entry which is preliminary data.</text>
</comment>
<dbReference type="KEGG" id="qsa:O6P43_026745"/>
<feature type="transmembrane region" description="Helical" evidence="1">
    <location>
        <begin position="20"/>
        <end position="39"/>
    </location>
</feature>
<accession>A0AAD7L399</accession>
<evidence type="ECO:0000313" key="2">
    <source>
        <dbReference type="EMBL" id="KAJ7950567.1"/>
    </source>
</evidence>